<comment type="caution">
    <text evidence="2">The sequence shown here is derived from an EMBL/GenBank/DDBJ whole genome shotgun (WGS) entry which is preliminary data.</text>
</comment>
<proteinExistence type="predicted"/>
<name>A0A4R3LLG4_9GAMM</name>
<gene>
    <name evidence="2" type="ORF">EDC25_103147</name>
</gene>
<organism evidence="2 3">
    <name type="scientific">Pseudofulvimonas gallinarii</name>
    <dbReference type="NCBI Taxonomy" id="634155"/>
    <lineage>
        <taxon>Bacteria</taxon>
        <taxon>Pseudomonadati</taxon>
        <taxon>Pseudomonadota</taxon>
        <taxon>Gammaproteobacteria</taxon>
        <taxon>Lysobacterales</taxon>
        <taxon>Rhodanobacteraceae</taxon>
        <taxon>Pseudofulvimonas</taxon>
    </lineage>
</organism>
<keyword evidence="1" id="KW-0732">Signal</keyword>
<dbReference type="RefSeq" id="WP_164484076.1">
    <property type="nucleotide sequence ID" value="NZ_MJEV01000082.1"/>
</dbReference>
<feature type="chain" id="PRO_5021001625" description="Lipoprotein" evidence="1">
    <location>
        <begin position="21"/>
        <end position="140"/>
    </location>
</feature>
<reference evidence="2 3" key="1">
    <citation type="submission" date="2019-03" db="EMBL/GenBank/DDBJ databases">
        <title>Genomic Encyclopedia of Type Strains, Phase IV (KMG-IV): sequencing the most valuable type-strain genomes for metagenomic binning, comparative biology and taxonomic classification.</title>
        <authorList>
            <person name="Goeker M."/>
        </authorList>
    </citation>
    <scope>NUCLEOTIDE SEQUENCE [LARGE SCALE GENOMIC DNA]</scope>
    <source>
        <strain evidence="2 3">DSM 21944</strain>
    </source>
</reference>
<evidence type="ECO:0000313" key="2">
    <source>
        <dbReference type="EMBL" id="TCT00379.1"/>
    </source>
</evidence>
<evidence type="ECO:0000313" key="3">
    <source>
        <dbReference type="Proteomes" id="UP000294599"/>
    </source>
</evidence>
<evidence type="ECO:0008006" key="4">
    <source>
        <dbReference type="Google" id="ProtNLM"/>
    </source>
</evidence>
<dbReference type="AlphaFoldDB" id="A0A4R3LLG4"/>
<sequence length="140" mass="15406">MTANFRWAGLGLTLILAACASGPGAGKVDASPEATIERRAVERWNLLIDNNFHAAYDYLSPGYRSTRTVAAYAAGAKPPIMTYTSAQWLGVTCDTEDSCLARLLLQYTIQMPGAGEAPAITEMKERWLRLGGQWYYLPER</sequence>
<feature type="signal peptide" evidence="1">
    <location>
        <begin position="1"/>
        <end position="20"/>
    </location>
</feature>
<dbReference type="PROSITE" id="PS51257">
    <property type="entry name" value="PROKAR_LIPOPROTEIN"/>
    <property type="match status" value="1"/>
</dbReference>
<keyword evidence="3" id="KW-1185">Reference proteome</keyword>
<accession>A0A4R3LLG4</accession>
<evidence type="ECO:0000256" key="1">
    <source>
        <dbReference type="SAM" id="SignalP"/>
    </source>
</evidence>
<dbReference type="Proteomes" id="UP000294599">
    <property type="component" value="Unassembled WGS sequence"/>
</dbReference>
<dbReference type="EMBL" id="SMAF01000003">
    <property type="protein sequence ID" value="TCT00379.1"/>
    <property type="molecule type" value="Genomic_DNA"/>
</dbReference>
<protein>
    <recommendedName>
        <fullName evidence="4">Lipoprotein</fullName>
    </recommendedName>
</protein>